<dbReference type="EMBL" id="SZYD01000001">
    <property type="protein sequence ID" value="KAD7478744.1"/>
    <property type="molecule type" value="Genomic_DNA"/>
</dbReference>
<dbReference type="Proteomes" id="UP000326396">
    <property type="component" value="Linkage Group LG1"/>
</dbReference>
<evidence type="ECO:0000313" key="2">
    <source>
        <dbReference type="Proteomes" id="UP000326396"/>
    </source>
</evidence>
<proteinExistence type="predicted"/>
<gene>
    <name evidence="1" type="ORF">E3N88_01880</name>
</gene>
<comment type="caution">
    <text evidence="1">The sequence shown here is derived from an EMBL/GenBank/DDBJ whole genome shotgun (WGS) entry which is preliminary data.</text>
</comment>
<accession>A0A5N6Q279</accession>
<dbReference type="AlphaFoldDB" id="A0A5N6Q279"/>
<name>A0A5N6Q279_9ASTR</name>
<sequence length="125" mass="14189">MMCVTLSLLAINAASHNTHQLQASHGLTGNGYQLHHLALPRKLMFNNEIEGYEAKNLVSSIGQNTGKSYKEEVKVMVHATKGTRQEEWIKASDPTHEFFTMDYSHVRRRRPIHNKSFRKTSIGSP</sequence>
<organism evidence="1 2">
    <name type="scientific">Mikania micrantha</name>
    <name type="common">bitter vine</name>
    <dbReference type="NCBI Taxonomy" id="192012"/>
    <lineage>
        <taxon>Eukaryota</taxon>
        <taxon>Viridiplantae</taxon>
        <taxon>Streptophyta</taxon>
        <taxon>Embryophyta</taxon>
        <taxon>Tracheophyta</taxon>
        <taxon>Spermatophyta</taxon>
        <taxon>Magnoliopsida</taxon>
        <taxon>eudicotyledons</taxon>
        <taxon>Gunneridae</taxon>
        <taxon>Pentapetalae</taxon>
        <taxon>asterids</taxon>
        <taxon>campanulids</taxon>
        <taxon>Asterales</taxon>
        <taxon>Asteraceae</taxon>
        <taxon>Asteroideae</taxon>
        <taxon>Heliantheae alliance</taxon>
        <taxon>Eupatorieae</taxon>
        <taxon>Mikania</taxon>
    </lineage>
</organism>
<keyword evidence="2" id="KW-1185">Reference proteome</keyword>
<evidence type="ECO:0000313" key="1">
    <source>
        <dbReference type="EMBL" id="KAD7478744.1"/>
    </source>
</evidence>
<protein>
    <submittedName>
        <fullName evidence="1">Uncharacterized protein</fullName>
    </submittedName>
</protein>
<dbReference type="OrthoDB" id="894015at2759"/>
<reference evidence="1 2" key="1">
    <citation type="submission" date="2019-05" db="EMBL/GenBank/DDBJ databases">
        <title>Mikania micrantha, genome provides insights into the molecular mechanism of rapid growth.</title>
        <authorList>
            <person name="Liu B."/>
        </authorList>
    </citation>
    <scope>NUCLEOTIDE SEQUENCE [LARGE SCALE GENOMIC DNA]</scope>
    <source>
        <strain evidence="1">NLD-2019</strain>
        <tissue evidence="1">Leaf</tissue>
    </source>
</reference>